<name>A0ABR1AX83_POLSC</name>
<evidence type="ECO:0000313" key="2">
    <source>
        <dbReference type="Proteomes" id="UP001359485"/>
    </source>
</evidence>
<organism evidence="1 2">
    <name type="scientific">Polyplax serrata</name>
    <name type="common">Common mouse louse</name>
    <dbReference type="NCBI Taxonomy" id="468196"/>
    <lineage>
        <taxon>Eukaryota</taxon>
        <taxon>Metazoa</taxon>
        <taxon>Ecdysozoa</taxon>
        <taxon>Arthropoda</taxon>
        <taxon>Hexapoda</taxon>
        <taxon>Insecta</taxon>
        <taxon>Pterygota</taxon>
        <taxon>Neoptera</taxon>
        <taxon>Paraneoptera</taxon>
        <taxon>Psocodea</taxon>
        <taxon>Troctomorpha</taxon>
        <taxon>Phthiraptera</taxon>
        <taxon>Anoplura</taxon>
        <taxon>Polyplacidae</taxon>
        <taxon>Polyplax</taxon>
    </lineage>
</organism>
<keyword evidence="2" id="KW-1185">Reference proteome</keyword>
<gene>
    <name evidence="1" type="ORF">RUM44_010495</name>
</gene>
<accession>A0ABR1AX83</accession>
<dbReference type="Proteomes" id="UP001359485">
    <property type="component" value="Unassembled WGS sequence"/>
</dbReference>
<proteinExistence type="predicted"/>
<dbReference type="EMBL" id="JAWJWF010000045">
    <property type="protein sequence ID" value="KAK6628013.1"/>
    <property type="molecule type" value="Genomic_DNA"/>
</dbReference>
<sequence>MCKALSEGSSFTSCDGEKYLAVEKTEDSTWSLYTTEQLKDLEEKEIRFALNCTVRSEKSTRSFLKEFDLTFTGKEKLQIFIDANYRAPVSDIIYQTKKLDSYS</sequence>
<comment type="caution">
    <text evidence="1">The sequence shown here is derived from an EMBL/GenBank/DDBJ whole genome shotgun (WGS) entry which is preliminary data.</text>
</comment>
<protein>
    <submittedName>
        <fullName evidence="1">Uncharacterized protein</fullName>
    </submittedName>
</protein>
<evidence type="ECO:0000313" key="1">
    <source>
        <dbReference type="EMBL" id="KAK6628013.1"/>
    </source>
</evidence>
<reference evidence="1 2" key="1">
    <citation type="submission" date="2023-09" db="EMBL/GenBank/DDBJ databases">
        <title>Genomes of two closely related lineages of the louse Polyplax serrata with different host specificities.</title>
        <authorList>
            <person name="Martinu J."/>
            <person name="Tarabai H."/>
            <person name="Stefka J."/>
            <person name="Hypsa V."/>
        </authorList>
    </citation>
    <scope>NUCLEOTIDE SEQUENCE [LARGE SCALE GENOMIC DNA]</scope>
    <source>
        <strain evidence="1">98ZLc_SE</strain>
    </source>
</reference>